<protein>
    <submittedName>
        <fullName evidence="1">Uncharacterized protein</fullName>
    </submittedName>
</protein>
<evidence type="ECO:0000313" key="1">
    <source>
        <dbReference type="EMBL" id="WNM58333.1"/>
    </source>
</evidence>
<dbReference type="InterPro" id="IPR054221">
    <property type="entry name" value="DUF6941"/>
</dbReference>
<gene>
    <name evidence="1" type="ORF">PP769_00805</name>
</gene>
<organism evidence="1 2">
    <name type="scientific">Candidatus Nitrospira allomarina</name>
    <dbReference type="NCBI Taxonomy" id="3020900"/>
    <lineage>
        <taxon>Bacteria</taxon>
        <taxon>Pseudomonadati</taxon>
        <taxon>Nitrospirota</taxon>
        <taxon>Nitrospiria</taxon>
        <taxon>Nitrospirales</taxon>
        <taxon>Nitrospiraceae</taxon>
        <taxon>Nitrospira</taxon>
    </lineage>
</organism>
<reference evidence="1 2" key="1">
    <citation type="submission" date="2023-01" db="EMBL/GenBank/DDBJ databases">
        <title>Cultivation and genomic characterization of new, ubiquitous marine nitrite-oxidizing bacteria from the Nitrospirales.</title>
        <authorList>
            <person name="Mueller A.J."/>
            <person name="Daebeler A."/>
            <person name="Herbold C.W."/>
            <person name="Kirkegaard R.H."/>
            <person name="Daims H."/>
        </authorList>
    </citation>
    <scope>NUCLEOTIDE SEQUENCE [LARGE SCALE GENOMIC DNA]</scope>
    <source>
        <strain evidence="1 2">VA</strain>
    </source>
</reference>
<name>A0AA96JSJ5_9BACT</name>
<dbReference type="KEGG" id="nall:PP769_00805"/>
<dbReference type="AlphaFoldDB" id="A0AA96JSJ5"/>
<dbReference type="Proteomes" id="UP001302719">
    <property type="component" value="Chromosome"/>
</dbReference>
<accession>A0AA96JSJ5</accession>
<sequence>MAEFIKPIIHAFLVCDTIIIDSLTGKKSIIGAFTHLWAKTFPCQHPQVGVYFSLTDAEGRYAFEIQLVYLDQDQIVGKGSLPPIDISNRLTTQDFGVNIPYLLFPGPGRYEFRLYADGHFITQKDFQVIQQASSPSPQS</sequence>
<dbReference type="EMBL" id="CP116967">
    <property type="protein sequence ID" value="WNM58333.1"/>
    <property type="molecule type" value="Genomic_DNA"/>
</dbReference>
<dbReference type="RefSeq" id="WP_312644026.1">
    <property type="nucleotide sequence ID" value="NZ_CP116967.1"/>
</dbReference>
<keyword evidence="2" id="KW-1185">Reference proteome</keyword>
<proteinExistence type="predicted"/>
<dbReference type="Pfam" id="PF22091">
    <property type="entry name" value="DUF6941"/>
    <property type="match status" value="1"/>
</dbReference>
<evidence type="ECO:0000313" key="2">
    <source>
        <dbReference type="Proteomes" id="UP001302719"/>
    </source>
</evidence>